<dbReference type="AlphaFoldDB" id="A0A6J4SXN3"/>
<sequence>MGQEPLSEILSRPPVEALEGFLRRWHGVTSSVDRQPVRADVAPALRPVHRVGSLAPRFFAVNELLRTPRHDGDMAVFYSEEQWVWEWAVRVDDLSLDDPPVFSREVDAPGGWAQEAPGVSVFLLQLAVMNAALAPSHGAAAAWLSARDADHALAPLRELELPPWRWPGYPSRFYAGDDVVAFACPNEGGPSQDEPYRSVWVGGLDEHALSFLAPHLTAAWDMD</sequence>
<reference evidence="1" key="1">
    <citation type="submission" date="2020-02" db="EMBL/GenBank/DDBJ databases">
        <authorList>
            <person name="Meier V. D."/>
        </authorList>
    </citation>
    <scope>NUCLEOTIDE SEQUENCE</scope>
    <source>
        <strain evidence="1">AVDCRST_MAG85</strain>
    </source>
</reference>
<evidence type="ECO:0000313" key="1">
    <source>
        <dbReference type="EMBL" id="CAA9507914.1"/>
    </source>
</evidence>
<gene>
    <name evidence="1" type="ORF">AVDCRST_MAG85-2153</name>
</gene>
<accession>A0A6J4SXN3</accession>
<dbReference type="EMBL" id="CADCVT010000235">
    <property type="protein sequence ID" value="CAA9507914.1"/>
    <property type="molecule type" value="Genomic_DNA"/>
</dbReference>
<proteinExistence type="predicted"/>
<protein>
    <submittedName>
        <fullName evidence="1">Uncharacterized protein</fullName>
    </submittedName>
</protein>
<name>A0A6J4SXN3_9ACTN</name>
<organism evidence="1">
    <name type="scientific">uncultured Solirubrobacteraceae bacterium</name>
    <dbReference type="NCBI Taxonomy" id="1162706"/>
    <lineage>
        <taxon>Bacteria</taxon>
        <taxon>Bacillati</taxon>
        <taxon>Actinomycetota</taxon>
        <taxon>Thermoleophilia</taxon>
        <taxon>Solirubrobacterales</taxon>
        <taxon>Solirubrobacteraceae</taxon>
        <taxon>environmental samples</taxon>
    </lineage>
</organism>